<comment type="caution">
    <text evidence="1">The sequence shown here is derived from an EMBL/GenBank/DDBJ whole genome shotgun (WGS) entry which is preliminary data.</text>
</comment>
<dbReference type="AlphaFoldDB" id="A0A6M1LGN4"/>
<protein>
    <submittedName>
        <fullName evidence="1">VWA domain-containing protein</fullName>
    </submittedName>
</protein>
<proteinExistence type="predicted"/>
<dbReference type="Proteomes" id="UP000475385">
    <property type="component" value="Unassembled WGS sequence"/>
</dbReference>
<dbReference type="InterPro" id="IPR036465">
    <property type="entry name" value="vWFA_dom_sf"/>
</dbReference>
<evidence type="ECO:0000313" key="2">
    <source>
        <dbReference type="Proteomes" id="UP000475385"/>
    </source>
</evidence>
<name>A0A6M1LGN4_9PROT</name>
<accession>A0A6M1LGN4</accession>
<dbReference type="SUPFAM" id="SSF53300">
    <property type="entry name" value="vWA-like"/>
    <property type="match status" value="1"/>
</dbReference>
<evidence type="ECO:0000313" key="1">
    <source>
        <dbReference type="EMBL" id="NGM19486.1"/>
    </source>
</evidence>
<gene>
    <name evidence="1" type="ORF">G3576_05640</name>
</gene>
<sequence length="253" mass="26535">MCPWSRASPLPARATRDHLPAMPNLPAKPGNAAVAAFLDKVASMPAVAVAPGRAGRLIFAIDATASRQPTWDRACHLQAEMFHAVRDTGGLTVSLAYFRGHGEFAATPFLTSAPDLARRMAGVTCLGGHTQIVRTLRHALAATKAERVNAVILIGDAFEEDVDEACHLAGECGLRGLPLFCFLEGQHPVARNAFRQMAKLSGGAFAPFDAASAEALRDLLRAVAVYAAGGRRALARLTSPAARGIAGQLPAPA</sequence>
<dbReference type="EMBL" id="JAAIKB010000002">
    <property type="protein sequence ID" value="NGM19486.1"/>
    <property type="molecule type" value="Genomic_DNA"/>
</dbReference>
<keyword evidence="2" id="KW-1185">Reference proteome</keyword>
<reference evidence="1 2" key="1">
    <citation type="submission" date="2020-03" db="EMBL/GenBank/DDBJ databases">
        <title>Roseomonas stagni sp. nov., isolated from pond water in Japan.</title>
        <authorList>
            <person name="Furuhata K."/>
            <person name="Miyamoto H."/>
            <person name="Goto K."/>
        </authorList>
    </citation>
    <scope>NUCLEOTIDE SEQUENCE [LARGE SCALE GENOMIC DNA]</scope>
    <source>
        <strain evidence="1 2">PeD5</strain>
    </source>
</reference>
<organism evidence="1 2">
    <name type="scientific">Falsiroseomonas algicola</name>
    <dbReference type="NCBI Taxonomy" id="2716930"/>
    <lineage>
        <taxon>Bacteria</taxon>
        <taxon>Pseudomonadati</taxon>
        <taxon>Pseudomonadota</taxon>
        <taxon>Alphaproteobacteria</taxon>
        <taxon>Acetobacterales</taxon>
        <taxon>Roseomonadaceae</taxon>
        <taxon>Falsiroseomonas</taxon>
    </lineage>
</organism>